<evidence type="ECO:0000313" key="1">
    <source>
        <dbReference type="EMBL" id="MSU09207.1"/>
    </source>
</evidence>
<reference evidence="1 2" key="1">
    <citation type="submission" date="2019-08" db="EMBL/GenBank/DDBJ databases">
        <title>In-depth cultivation of the pig gut microbiome towards novel bacterial diversity and tailored functional studies.</title>
        <authorList>
            <person name="Wylensek D."/>
            <person name="Hitch T.C.A."/>
            <person name="Clavel T."/>
        </authorList>
    </citation>
    <scope>NUCLEOTIDE SEQUENCE [LARGE SCALE GENOMIC DNA]</scope>
    <source>
        <strain evidence="1 2">WCA-693-APC-5D-A</strain>
    </source>
</reference>
<dbReference type="Proteomes" id="UP000433181">
    <property type="component" value="Unassembled WGS sequence"/>
</dbReference>
<name>A0A6I2UEQ8_9FIRM</name>
<evidence type="ECO:0000313" key="2">
    <source>
        <dbReference type="Proteomes" id="UP000433181"/>
    </source>
</evidence>
<keyword evidence="2" id="KW-1185">Reference proteome</keyword>
<protein>
    <submittedName>
        <fullName evidence="1">Uncharacterized protein</fullName>
    </submittedName>
</protein>
<organism evidence="1 2">
    <name type="scientific">Anaerovibrio slackiae</name>
    <dbReference type="NCBI Taxonomy" id="2652309"/>
    <lineage>
        <taxon>Bacteria</taxon>
        <taxon>Bacillati</taxon>
        <taxon>Bacillota</taxon>
        <taxon>Negativicutes</taxon>
        <taxon>Selenomonadales</taxon>
        <taxon>Selenomonadaceae</taxon>
        <taxon>Anaerovibrio</taxon>
    </lineage>
</organism>
<accession>A0A6I2UEQ8</accession>
<comment type="caution">
    <text evidence="1">The sequence shown here is derived from an EMBL/GenBank/DDBJ whole genome shotgun (WGS) entry which is preliminary data.</text>
</comment>
<dbReference type="AlphaFoldDB" id="A0A6I2UEQ8"/>
<proteinExistence type="predicted"/>
<dbReference type="GeneID" id="96779144"/>
<sequence>MFFLYDNCSKCSRCNYDNIDIVKQNLIETNKSLELVEKLKSSFADAPEITEKTNEEIREVLHGNKYQKTMQELSDMQLAIARKPPLSEEQIHEILYGKTEP</sequence>
<dbReference type="EMBL" id="VUNR01000018">
    <property type="protein sequence ID" value="MSU09207.1"/>
    <property type="molecule type" value="Genomic_DNA"/>
</dbReference>
<gene>
    <name evidence="1" type="ORF">FYJ84_09445</name>
</gene>
<dbReference type="RefSeq" id="WP_154407376.1">
    <property type="nucleotide sequence ID" value="NZ_VUNR01000018.1"/>
</dbReference>